<name>A0ABY1WDY8_9GAMM</name>
<dbReference type="Proteomes" id="UP000293089">
    <property type="component" value="Unassembled WGS sequence"/>
</dbReference>
<sequence>MPGIVCSTWASSAAGTMAESRARSAPWRAAAGAANGAVCAAVGAPACAAGTAVAGGAAAAGLLPGSGMLATPCTARLSVLLPAGQGLFWTVSAPVASVQR</sequence>
<evidence type="ECO:0000313" key="1">
    <source>
        <dbReference type="EMBL" id="TAA19592.1"/>
    </source>
</evidence>
<proteinExistence type="predicted"/>
<evidence type="ECO:0000313" key="2">
    <source>
        <dbReference type="Proteomes" id="UP000293089"/>
    </source>
</evidence>
<dbReference type="EMBL" id="SHME01000003">
    <property type="protein sequence ID" value="TAA19592.1"/>
    <property type="molecule type" value="Genomic_DNA"/>
</dbReference>
<organism evidence="1 2">
    <name type="scientific">Pseudoxanthomonas winnipegensis</name>
    <dbReference type="NCBI Taxonomy" id="2480810"/>
    <lineage>
        <taxon>Bacteria</taxon>
        <taxon>Pseudomonadati</taxon>
        <taxon>Pseudomonadota</taxon>
        <taxon>Gammaproteobacteria</taxon>
        <taxon>Lysobacterales</taxon>
        <taxon>Lysobacteraceae</taxon>
        <taxon>Pseudoxanthomonas</taxon>
    </lineage>
</organism>
<comment type="caution">
    <text evidence="1">The sequence shown here is derived from an EMBL/GenBank/DDBJ whole genome shotgun (WGS) entry which is preliminary data.</text>
</comment>
<protein>
    <submittedName>
        <fullName evidence="1">Uncharacterized protein</fullName>
    </submittedName>
</protein>
<accession>A0ABY1WDY8</accession>
<gene>
    <name evidence="1" type="ORF">EA658_12190</name>
</gene>
<keyword evidence="2" id="KW-1185">Reference proteome</keyword>
<reference evidence="1 2" key="1">
    <citation type="submission" date="2019-02" db="EMBL/GenBank/DDBJ databases">
        <title>WGS of Pseudoxanthomonas species novum from clinical isolates.</title>
        <authorList>
            <person name="Bernier A.-M."/>
            <person name="Bernard K."/>
            <person name="Vachon A."/>
        </authorList>
    </citation>
    <scope>NUCLEOTIDE SEQUENCE [LARGE SCALE GENOMIC DNA]</scope>
    <source>
        <strain evidence="2">NML 170316</strain>
    </source>
</reference>